<keyword evidence="1" id="KW-0677">Repeat</keyword>
<accession>A0AAN7A2H1</accession>
<dbReference type="SMART" id="SM00248">
    <property type="entry name" value="ANK"/>
    <property type="match status" value="4"/>
</dbReference>
<dbReference type="PANTHER" id="PTHR24198">
    <property type="entry name" value="ANKYRIN REPEAT AND PROTEIN KINASE DOMAIN-CONTAINING PROTEIN"/>
    <property type="match status" value="1"/>
</dbReference>
<evidence type="ECO:0000313" key="5">
    <source>
        <dbReference type="Proteomes" id="UP001302321"/>
    </source>
</evidence>
<feature type="non-terminal residue" evidence="4">
    <location>
        <position position="1"/>
    </location>
</feature>
<dbReference type="InterPro" id="IPR036770">
    <property type="entry name" value="Ankyrin_rpt-contain_sf"/>
</dbReference>
<dbReference type="PANTHER" id="PTHR24198:SF165">
    <property type="entry name" value="ANKYRIN REPEAT-CONTAINING PROTEIN-RELATED"/>
    <property type="match status" value="1"/>
</dbReference>
<evidence type="ECO:0000256" key="3">
    <source>
        <dbReference type="PROSITE-ProRule" id="PRU00023"/>
    </source>
</evidence>
<protein>
    <submittedName>
        <fullName evidence="4">Ankyrin repeat-containing domain protein</fullName>
    </submittedName>
</protein>
<evidence type="ECO:0000313" key="4">
    <source>
        <dbReference type="EMBL" id="KAK4172896.1"/>
    </source>
</evidence>
<feature type="repeat" description="ANK" evidence="3">
    <location>
        <begin position="3"/>
        <end position="28"/>
    </location>
</feature>
<dbReference type="SUPFAM" id="SSF48403">
    <property type="entry name" value="Ankyrin repeat"/>
    <property type="match status" value="1"/>
</dbReference>
<dbReference type="PROSITE" id="PS50088">
    <property type="entry name" value="ANK_REPEAT"/>
    <property type="match status" value="1"/>
</dbReference>
<dbReference type="Proteomes" id="UP001302321">
    <property type="component" value="Unassembled WGS sequence"/>
</dbReference>
<dbReference type="Pfam" id="PF12796">
    <property type="entry name" value="Ank_2"/>
    <property type="match status" value="2"/>
</dbReference>
<comment type="caution">
    <text evidence="4">The sequence shown here is derived from an EMBL/GenBank/DDBJ whole genome shotgun (WGS) entry which is preliminary data.</text>
</comment>
<evidence type="ECO:0000256" key="1">
    <source>
        <dbReference type="ARBA" id="ARBA00022737"/>
    </source>
</evidence>
<organism evidence="4 5">
    <name type="scientific">Triangularia setosa</name>
    <dbReference type="NCBI Taxonomy" id="2587417"/>
    <lineage>
        <taxon>Eukaryota</taxon>
        <taxon>Fungi</taxon>
        <taxon>Dikarya</taxon>
        <taxon>Ascomycota</taxon>
        <taxon>Pezizomycotina</taxon>
        <taxon>Sordariomycetes</taxon>
        <taxon>Sordariomycetidae</taxon>
        <taxon>Sordariales</taxon>
        <taxon>Podosporaceae</taxon>
        <taxon>Triangularia</taxon>
    </lineage>
</organism>
<dbReference type="PROSITE" id="PS50297">
    <property type="entry name" value="ANK_REP_REGION"/>
    <property type="match status" value="1"/>
</dbReference>
<feature type="non-terminal residue" evidence="4">
    <location>
        <position position="171"/>
    </location>
</feature>
<dbReference type="InterPro" id="IPR002110">
    <property type="entry name" value="Ankyrin_rpt"/>
</dbReference>
<dbReference type="Gene3D" id="1.25.40.20">
    <property type="entry name" value="Ankyrin repeat-containing domain"/>
    <property type="match status" value="1"/>
</dbReference>
<reference evidence="4" key="1">
    <citation type="journal article" date="2023" name="Mol. Phylogenet. Evol.">
        <title>Genome-scale phylogeny and comparative genomics of the fungal order Sordariales.</title>
        <authorList>
            <person name="Hensen N."/>
            <person name="Bonometti L."/>
            <person name="Westerberg I."/>
            <person name="Brannstrom I.O."/>
            <person name="Guillou S."/>
            <person name="Cros-Aarteil S."/>
            <person name="Calhoun S."/>
            <person name="Haridas S."/>
            <person name="Kuo A."/>
            <person name="Mondo S."/>
            <person name="Pangilinan J."/>
            <person name="Riley R."/>
            <person name="LaButti K."/>
            <person name="Andreopoulos B."/>
            <person name="Lipzen A."/>
            <person name="Chen C."/>
            <person name="Yan M."/>
            <person name="Daum C."/>
            <person name="Ng V."/>
            <person name="Clum A."/>
            <person name="Steindorff A."/>
            <person name="Ohm R.A."/>
            <person name="Martin F."/>
            <person name="Silar P."/>
            <person name="Natvig D.O."/>
            <person name="Lalanne C."/>
            <person name="Gautier V."/>
            <person name="Ament-Velasquez S.L."/>
            <person name="Kruys A."/>
            <person name="Hutchinson M.I."/>
            <person name="Powell A.J."/>
            <person name="Barry K."/>
            <person name="Miller A.N."/>
            <person name="Grigoriev I.V."/>
            <person name="Debuchy R."/>
            <person name="Gladieux P."/>
            <person name="Hiltunen Thoren M."/>
            <person name="Johannesson H."/>
        </authorList>
    </citation>
    <scope>NUCLEOTIDE SEQUENCE</scope>
    <source>
        <strain evidence="4">CBS 892.96</strain>
    </source>
</reference>
<keyword evidence="2 3" id="KW-0040">ANK repeat</keyword>
<dbReference type="AlphaFoldDB" id="A0AAN7A2H1"/>
<gene>
    <name evidence="4" type="ORF">QBC36DRAFT_143127</name>
</gene>
<reference evidence="4" key="2">
    <citation type="submission" date="2023-05" db="EMBL/GenBank/DDBJ databases">
        <authorList>
            <consortium name="Lawrence Berkeley National Laboratory"/>
            <person name="Steindorff A."/>
            <person name="Hensen N."/>
            <person name="Bonometti L."/>
            <person name="Westerberg I."/>
            <person name="Brannstrom I.O."/>
            <person name="Guillou S."/>
            <person name="Cros-Aarteil S."/>
            <person name="Calhoun S."/>
            <person name="Haridas S."/>
            <person name="Kuo A."/>
            <person name="Mondo S."/>
            <person name="Pangilinan J."/>
            <person name="Riley R."/>
            <person name="Labutti K."/>
            <person name="Andreopoulos B."/>
            <person name="Lipzen A."/>
            <person name="Chen C."/>
            <person name="Yanf M."/>
            <person name="Daum C."/>
            <person name="Ng V."/>
            <person name="Clum A."/>
            <person name="Ohm R."/>
            <person name="Martin F."/>
            <person name="Silar P."/>
            <person name="Natvig D."/>
            <person name="Lalanne C."/>
            <person name="Gautier V."/>
            <person name="Ament-Velasquez S.L."/>
            <person name="Kruys A."/>
            <person name="Hutchinson M.I."/>
            <person name="Powell A.J."/>
            <person name="Barry K."/>
            <person name="Miller A.N."/>
            <person name="Grigoriev I.V."/>
            <person name="Debuchy R."/>
            <person name="Gladieux P."/>
            <person name="Thoren M.H."/>
            <person name="Johannesson H."/>
        </authorList>
    </citation>
    <scope>NUCLEOTIDE SEQUENCE</scope>
    <source>
        <strain evidence="4">CBS 892.96</strain>
    </source>
</reference>
<keyword evidence="5" id="KW-1185">Reference proteome</keyword>
<dbReference type="EMBL" id="MU866385">
    <property type="protein sequence ID" value="KAK4172896.1"/>
    <property type="molecule type" value="Genomic_DNA"/>
</dbReference>
<proteinExistence type="predicted"/>
<sequence length="171" mass="18955">DDRGRSALHLAAQEGHIEVARAILHAPATPRKYKWRFINAPDEQSYTALRYAVVNNQVDMVRYLLSVDVSLDWDTLSPWGTSALHVAVMEANLETIEILLHSPKVNVNKRDNWGRTALHEAVRGQISQIVSLLLGKPEIEVNPHAGMAGVGTPLQTAYEVGDMETVLTLIK</sequence>
<evidence type="ECO:0000256" key="2">
    <source>
        <dbReference type="ARBA" id="ARBA00023043"/>
    </source>
</evidence>
<name>A0AAN7A2H1_9PEZI</name>